<evidence type="ECO:0000256" key="2">
    <source>
        <dbReference type="ARBA" id="ARBA00022473"/>
    </source>
</evidence>
<evidence type="ECO:0000256" key="6">
    <source>
        <dbReference type="ARBA" id="ARBA00023136"/>
    </source>
</evidence>
<evidence type="ECO:0000256" key="7">
    <source>
        <dbReference type="ARBA" id="ARBA00024340"/>
    </source>
</evidence>
<evidence type="ECO:0000313" key="8">
    <source>
        <dbReference type="EMBL" id="WVZ07025.1"/>
    </source>
</evidence>
<evidence type="ECO:0000313" key="9">
    <source>
        <dbReference type="Proteomes" id="UP001374535"/>
    </source>
</evidence>
<proteinExistence type="inferred from homology"/>
<keyword evidence="6" id="KW-0472">Membrane</keyword>
<evidence type="ECO:0000256" key="1">
    <source>
        <dbReference type="ARBA" id="ARBA00004162"/>
    </source>
</evidence>
<dbReference type="GO" id="GO:0008285">
    <property type="term" value="P:negative regulation of cell population proliferation"/>
    <property type="evidence" value="ECO:0007669"/>
    <property type="project" value="InterPro"/>
</dbReference>
<protein>
    <submittedName>
        <fullName evidence="8">Uncharacterized protein</fullName>
    </submittedName>
</protein>
<dbReference type="GO" id="GO:0005886">
    <property type="term" value="C:plasma membrane"/>
    <property type="evidence" value="ECO:0007669"/>
    <property type="project" value="UniProtKB-SubCell"/>
</dbReference>
<evidence type="ECO:0000256" key="4">
    <source>
        <dbReference type="ARBA" id="ARBA00022692"/>
    </source>
</evidence>
<dbReference type="EMBL" id="CP144695">
    <property type="protein sequence ID" value="WVZ07025.1"/>
    <property type="molecule type" value="Genomic_DNA"/>
</dbReference>
<comment type="subcellular location">
    <subcellularLocation>
        <location evidence="1">Cell membrane</location>
        <topology evidence="1">Single-pass membrane protein</topology>
    </subcellularLocation>
</comment>
<name>A0AAQ3NC46_VIGMU</name>
<dbReference type="InterPro" id="IPR012552">
    <property type="entry name" value="DVL"/>
</dbReference>
<dbReference type="GO" id="GO:0048367">
    <property type="term" value="P:shoot system development"/>
    <property type="evidence" value="ECO:0007669"/>
    <property type="project" value="UniProtKB-ARBA"/>
</dbReference>
<keyword evidence="2" id="KW-0217">Developmental protein</keyword>
<dbReference type="PANTHER" id="PTHR33102">
    <property type="entry name" value="DVL19-RELATED-RELATED"/>
    <property type="match status" value="1"/>
</dbReference>
<dbReference type="InterPro" id="IPR051525">
    <property type="entry name" value="DVL_RTFL_regulatory"/>
</dbReference>
<comment type="similarity">
    <text evidence="7">Belongs to the DVL/RTFL small polypeptides family.</text>
</comment>
<dbReference type="AlphaFoldDB" id="A0AAQ3NC46"/>
<keyword evidence="9" id="KW-1185">Reference proteome</keyword>
<keyword evidence="5" id="KW-1133">Transmembrane helix</keyword>
<sequence length="489" mass="54871">MGRFRYLCLSYCIYEAYTKPGPVLVSFPVGKISTLLARTKSFMAVKESNTSQNIQLQQQQQQQQEACDPCKSFGQKCSHLVKKQRAKFYILRRCIAMLLCWHERGVGIGIGRIVGWMGISEGSGVIRGDSKNRNVGSSQGAPLALSLTLTLVHPHFSFPALWALSFYILQRSGRSRLDPPLQAVWLAWRSFSLCHEQADSFSNQHQQLFHDFPRQTYHLCHHQVPPAVPAPLVVCSTSTRIFFSLPEFSGCIAILVSSKMTSLLMISFEAADGGALTVTPDSLESVWPVEVEAAQQGGEVLALGVWRLQQTSLMKENSVEIRKQQNKASLDVLFWLVYCISRRAALGLRFWLVDLKLDLIFVPDRGLLKITEEEFSGPPFSVVIELFVGLLLCFWAALTVPGKFKSILPHSEENSGCLPRWFRMEILGVLLPESIIRGHLSYSCQVLHSYSVVGLWVAGIVSLPANLDFMIFNHRGKVFPVELDVKLRQ</sequence>
<organism evidence="8 9">
    <name type="scientific">Vigna mungo</name>
    <name type="common">Black gram</name>
    <name type="synonym">Phaseolus mungo</name>
    <dbReference type="NCBI Taxonomy" id="3915"/>
    <lineage>
        <taxon>Eukaryota</taxon>
        <taxon>Viridiplantae</taxon>
        <taxon>Streptophyta</taxon>
        <taxon>Embryophyta</taxon>
        <taxon>Tracheophyta</taxon>
        <taxon>Spermatophyta</taxon>
        <taxon>Magnoliopsida</taxon>
        <taxon>eudicotyledons</taxon>
        <taxon>Gunneridae</taxon>
        <taxon>Pentapetalae</taxon>
        <taxon>rosids</taxon>
        <taxon>fabids</taxon>
        <taxon>Fabales</taxon>
        <taxon>Fabaceae</taxon>
        <taxon>Papilionoideae</taxon>
        <taxon>50 kb inversion clade</taxon>
        <taxon>NPAAA clade</taxon>
        <taxon>indigoferoid/millettioid clade</taxon>
        <taxon>Phaseoleae</taxon>
        <taxon>Vigna</taxon>
    </lineage>
</organism>
<dbReference type="Proteomes" id="UP001374535">
    <property type="component" value="Chromosome 6"/>
</dbReference>
<evidence type="ECO:0000256" key="3">
    <source>
        <dbReference type="ARBA" id="ARBA00022475"/>
    </source>
</evidence>
<gene>
    <name evidence="8" type="ORF">V8G54_020371</name>
</gene>
<dbReference type="Pfam" id="PF08137">
    <property type="entry name" value="DVL"/>
    <property type="match status" value="1"/>
</dbReference>
<evidence type="ECO:0000256" key="5">
    <source>
        <dbReference type="ARBA" id="ARBA00022989"/>
    </source>
</evidence>
<keyword evidence="3" id="KW-1003">Cell membrane</keyword>
<accession>A0AAQ3NC46</accession>
<keyword evidence="4" id="KW-0812">Transmembrane</keyword>
<reference evidence="8 9" key="1">
    <citation type="journal article" date="2023" name="Life. Sci Alliance">
        <title>Evolutionary insights into 3D genome organization and epigenetic landscape of Vigna mungo.</title>
        <authorList>
            <person name="Junaid A."/>
            <person name="Singh B."/>
            <person name="Bhatia S."/>
        </authorList>
    </citation>
    <scope>NUCLEOTIDE SEQUENCE [LARGE SCALE GENOMIC DNA]</scope>
    <source>
        <strain evidence="8">Urdbean</strain>
    </source>
</reference>